<evidence type="ECO:0000259" key="5">
    <source>
        <dbReference type="SMART" id="SM00482"/>
    </source>
</evidence>
<dbReference type="Pfam" id="PF00476">
    <property type="entry name" value="DNA_pol_A"/>
    <property type="match status" value="1"/>
</dbReference>
<accession>A0ABP8JHI4</accession>
<keyword evidence="6" id="KW-0540">Nuclease</keyword>
<dbReference type="EMBL" id="BAABGL010000012">
    <property type="protein sequence ID" value="GAA4390988.1"/>
    <property type="molecule type" value="Genomic_DNA"/>
</dbReference>
<dbReference type="NCBIfam" id="NF011538">
    <property type="entry name" value="PRK14975.1-1"/>
    <property type="match status" value="1"/>
</dbReference>
<dbReference type="SUPFAM" id="SSF56672">
    <property type="entry name" value="DNA/RNA polymerases"/>
    <property type="match status" value="1"/>
</dbReference>
<dbReference type="Gene3D" id="3.30.70.370">
    <property type="match status" value="1"/>
</dbReference>
<evidence type="ECO:0000256" key="1">
    <source>
        <dbReference type="ARBA" id="ARBA00012417"/>
    </source>
</evidence>
<feature type="region of interest" description="Disordered" evidence="4">
    <location>
        <begin position="1"/>
        <end position="24"/>
    </location>
</feature>
<comment type="catalytic activity">
    <reaction evidence="3">
        <text>DNA(n) + a 2'-deoxyribonucleoside 5'-triphosphate = DNA(n+1) + diphosphate</text>
        <dbReference type="Rhea" id="RHEA:22508"/>
        <dbReference type="Rhea" id="RHEA-COMP:17339"/>
        <dbReference type="Rhea" id="RHEA-COMP:17340"/>
        <dbReference type="ChEBI" id="CHEBI:33019"/>
        <dbReference type="ChEBI" id="CHEBI:61560"/>
        <dbReference type="ChEBI" id="CHEBI:173112"/>
        <dbReference type="EC" id="2.7.7.7"/>
    </reaction>
</comment>
<reference evidence="7" key="1">
    <citation type="journal article" date="2019" name="Int. J. Syst. Evol. Microbiol.">
        <title>The Global Catalogue of Microorganisms (GCM) 10K type strain sequencing project: providing services to taxonomists for standard genome sequencing and annotation.</title>
        <authorList>
            <consortium name="The Broad Institute Genomics Platform"/>
            <consortium name="The Broad Institute Genome Sequencing Center for Infectious Disease"/>
            <person name="Wu L."/>
            <person name="Ma J."/>
        </authorList>
    </citation>
    <scope>NUCLEOTIDE SEQUENCE [LARGE SCALE GENOMIC DNA]</scope>
    <source>
        <strain evidence="7">JCM 17808</strain>
    </source>
</reference>
<gene>
    <name evidence="6" type="ORF">GCM10023167_17970</name>
</gene>
<feature type="region of interest" description="Disordered" evidence="4">
    <location>
        <begin position="134"/>
        <end position="153"/>
    </location>
</feature>
<evidence type="ECO:0000313" key="7">
    <source>
        <dbReference type="Proteomes" id="UP001500642"/>
    </source>
</evidence>
<dbReference type="RefSeq" id="WP_295688577.1">
    <property type="nucleotide sequence ID" value="NZ_BAABGL010000012.1"/>
</dbReference>
<dbReference type="PANTHER" id="PTHR10133:SF27">
    <property type="entry name" value="DNA POLYMERASE NU"/>
    <property type="match status" value="1"/>
</dbReference>
<comment type="caution">
    <text evidence="6">The sequence shown here is derived from an EMBL/GenBank/DDBJ whole genome shotgun (WGS) entry which is preliminary data.</text>
</comment>
<feature type="compositionally biased region" description="Low complexity" evidence="4">
    <location>
        <begin position="1"/>
        <end position="18"/>
    </location>
</feature>
<evidence type="ECO:0000256" key="4">
    <source>
        <dbReference type="SAM" id="MobiDB-lite"/>
    </source>
</evidence>
<protein>
    <recommendedName>
        <fullName evidence="1">DNA-directed DNA polymerase</fullName>
        <ecNumber evidence="1">2.7.7.7</ecNumber>
    </recommendedName>
</protein>
<dbReference type="GO" id="GO:0004527">
    <property type="term" value="F:exonuclease activity"/>
    <property type="evidence" value="ECO:0007669"/>
    <property type="project" value="UniProtKB-KW"/>
</dbReference>
<evidence type="ECO:0000256" key="2">
    <source>
        <dbReference type="ARBA" id="ARBA00022705"/>
    </source>
</evidence>
<dbReference type="EC" id="2.7.7.7" evidence="1"/>
<dbReference type="CDD" id="cd06444">
    <property type="entry name" value="DNA_pol_A"/>
    <property type="match status" value="1"/>
</dbReference>
<dbReference type="PANTHER" id="PTHR10133">
    <property type="entry name" value="DNA POLYMERASE I"/>
    <property type="match status" value="1"/>
</dbReference>
<name>A0ABP8JHI4_9MICO</name>
<evidence type="ECO:0000256" key="3">
    <source>
        <dbReference type="ARBA" id="ARBA00049244"/>
    </source>
</evidence>
<proteinExistence type="predicted"/>
<evidence type="ECO:0000313" key="6">
    <source>
        <dbReference type="EMBL" id="GAA4390988.1"/>
    </source>
</evidence>
<dbReference type="InterPro" id="IPR002298">
    <property type="entry name" value="DNA_polymerase_A"/>
</dbReference>
<dbReference type="Proteomes" id="UP001500642">
    <property type="component" value="Unassembled WGS sequence"/>
</dbReference>
<keyword evidence="6" id="KW-0269">Exonuclease</keyword>
<dbReference type="SMART" id="SM00482">
    <property type="entry name" value="POLAc"/>
    <property type="match status" value="1"/>
</dbReference>
<organism evidence="6 7">
    <name type="scientific">Brevibacterium pityocampae</name>
    <dbReference type="NCBI Taxonomy" id="506594"/>
    <lineage>
        <taxon>Bacteria</taxon>
        <taxon>Bacillati</taxon>
        <taxon>Actinomycetota</taxon>
        <taxon>Actinomycetes</taxon>
        <taxon>Micrococcales</taxon>
        <taxon>Brevibacteriaceae</taxon>
        <taxon>Brevibacterium</taxon>
    </lineage>
</organism>
<dbReference type="InterPro" id="IPR001098">
    <property type="entry name" value="DNA-dir_DNA_pol_A_palm_dom"/>
</dbReference>
<keyword evidence="7" id="KW-1185">Reference proteome</keyword>
<dbReference type="InterPro" id="IPR043502">
    <property type="entry name" value="DNA/RNA_pol_sf"/>
</dbReference>
<keyword evidence="2" id="KW-0235">DNA replication</keyword>
<sequence length="594" mass="63203">MHIVLGPADPGPGAAGPADPGPSPWRALLVEDGRTVGARDAPLSELPGLVRSLAAESPRPEAIRWVWSQTARVYPPLLAAGFEPARCWDLSLCQRILSQAAGFPDTGVEYAPVVELDPTPPEPAEERVLPRVDPAQGSLFDSPAAGERSGEPTADQLAAELAAQLRAVTGSRYPQRLTLLLAGESQGGMIAVEMNAAGLPWRRDLHEALLADALGPRPADGARPARMQELADRIAATLQVAGVNPDSQPSLLKALHTAGIPVRTTSKWDLMAWAEEGGERVEERRALIAELLEYKTLQRLWTANGWHWLDEWVRAGRFHPSYAVGGVVTGRWAAHGGGAMQVPATVRGAVRADPGWLLTVADASQVEPRILAAMSGDRALAQAGRDGDMYLGVAELGRRAGSAVSERSRAKIALLGAMYGSTTGDSGALVPHLRRLFPAALEFVESAARIGERGGRVATWLGRTSPAPSADWQAQVADVSTAEAESRARSMTRSHGRFTRNFVIQGTAAEWALCWMGAVRRRLHAGGADGAGLRTRLVFFVHDEVVLHGPAEEAGEVRTLLAEAAAEAGRLLFGNAPVEFPLTVSSVESYAEAK</sequence>
<keyword evidence="6" id="KW-0378">Hydrolase</keyword>
<feature type="domain" description="DNA-directed DNA polymerase family A palm" evidence="5">
    <location>
        <begin position="345"/>
        <end position="553"/>
    </location>
</feature>
<dbReference type="Gene3D" id="1.10.150.20">
    <property type="entry name" value="5' to 3' exonuclease, C-terminal subdomain"/>
    <property type="match status" value="1"/>
</dbReference>